<protein>
    <submittedName>
        <fullName evidence="1">Uncharacterized protein</fullName>
    </submittedName>
</protein>
<dbReference type="AlphaFoldDB" id="A0A0A6S6A1"/>
<dbReference type="EMBL" id="JSZA02000054">
    <property type="protein sequence ID" value="KHD05406.1"/>
    <property type="molecule type" value="Genomic_DNA"/>
</dbReference>
<reference evidence="1 2" key="1">
    <citation type="journal article" date="2016" name="Front. Microbiol.">
        <title>Single-Cell (Meta-)Genomics of a Dimorphic Candidatus Thiomargarita nelsonii Reveals Genomic Plasticity.</title>
        <authorList>
            <person name="Flood B.E."/>
            <person name="Fliss P."/>
            <person name="Jones D.S."/>
            <person name="Dick G.J."/>
            <person name="Jain S."/>
            <person name="Kaster A.K."/>
            <person name="Winkel M."/>
            <person name="Mussmann M."/>
            <person name="Bailey J."/>
        </authorList>
    </citation>
    <scope>NUCLEOTIDE SEQUENCE [LARGE SCALE GENOMIC DNA]</scope>
    <source>
        <strain evidence="1">Hydrate Ridge</strain>
    </source>
</reference>
<accession>A0A0A6S6A1</accession>
<comment type="caution">
    <text evidence="1">The sequence shown here is derived from an EMBL/GenBank/DDBJ whole genome shotgun (WGS) entry which is preliminary data.</text>
</comment>
<evidence type="ECO:0000313" key="1">
    <source>
        <dbReference type="EMBL" id="KHD05406.1"/>
    </source>
</evidence>
<gene>
    <name evidence="1" type="ORF">PN36_15105</name>
</gene>
<dbReference type="Proteomes" id="UP000030428">
    <property type="component" value="Unassembled WGS sequence"/>
</dbReference>
<sequence>MSERWLRETDELGRFFQLYFWQDLPLLEGAGVDFKENPKRVGAWIVSLAGEFSASIFIAGDCGGATSP</sequence>
<keyword evidence="2" id="KW-1185">Reference proteome</keyword>
<proteinExistence type="predicted"/>
<name>A0A0A6S6A1_9GAMM</name>
<evidence type="ECO:0000313" key="2">
    <source>
        <dbReference type="Proteomes" id="UP000030428"/>
    </source>
</evidence>
<organism evidence="1 2">
    <name type="scientific">Candidatus Thiomargarita nelsonii</name>
    <dbReference type="NCBI Taxonomy" id="1003181"/>
    <lineage>
        <taxon>Bacteria</taxon>
        <taxon>Pseudomonadati</taxon>
        <taxon>Pseudomonadota</taxon>
        <taxon>Gammaproteobacteria</taxon>
        <taxon>Thiotrichales</taxon>
        <taxon>Thiotrichaceae</taxon>
        <taxon>Thiomargarita</taxon>
    </lineage>
</organism>